<gene>
    <name evidence="1" type="ORF">KIN20_037373</name>
</gene>
<organism evidence="1 2">
    <name type="scientific">Parelaphostrongylus tenuis</name>
    <name type="common">Meningeal worm</name>
    <dbReference type="NCBI Taxonomy" id="148309"/>
    <lineage>
        <taxon>Eukaryota</taxon>
        <taxon>Metazoa</taxon>
        <taxon>Ecdysozoa</taxon>
        <taxon>Nematoda</taxon>
        <taxon>Chromadorea</taxon>
        <taxon>Rhabditida</taxon>
        <taxon>Rhabditina</taxon>
        <taxon>Rhabditomorpha</taxon>
        <taxon>Strongyloidea</taxon>
        <taxon>Metastrongylidae</taxon>
        <taxon>Parelaphostrongylus</taxon>
    </lineage>
</organism>
<evidence type="ECO:0000313" key="2">
    <source>
        <dbReference type="Proteomes" id="UP001196413"/>
    </source>
</evidence>
<evidence type="ECO:0000313" key="1">
    <source>
        <dbReference type="EMBL" id="KAJ1374642.1"/>
    </source>
</evidence>
<dbReference type="EMBL" id="JAHQIW010007476">
    <property type="protein sequence ID" value="KAJ1374642.1"/>
    <property type="molecule type" value="Genomic_DNA"/>
</dbReference>
<dbReference type="Proteomes" id="UP001196413">
    <property type="component" value="Unassembled WGS sequence"/>
</dbReference>
<name>A0AAD5RE61_PARTN</name>
<proteinExistence type="predicted"/>
<protein>
    <submittedName>
        <fullName evidence="1">Uncharacterized protein</fullName>
    </submittedName>
</protein>
<accession>A0AAD5RE61</accession>
<sequence length="62" mass="7220">MGKEPPRDYSKIYVILVQASQYAKMMEATMRLEKSTKKAVKTNENEYPPCYQEKQSAVYLVI</sequence>
<keyword evidence="2" id="KW-1185">Reference proteome</keyword>
<reference evidence="1" key="1">
    <citation type="submission" date="2021-06" db="EMBL/GenBank/DDBJ databases">
        <title>Parelaphostrongylus tenuis whole genome reference sequence.</title>
        <authorList>
            <person name="Garwood T.J."/>
            <person name="Larsen P.A."/>
            <person name="Fountain-Jones N.M."/>
            <person name="Garbe J.R."/>
            <person name="Macchietto M.G."/>
            <person name="Kania S.A."/>
            <person name="Gerhold R.W."/>
            <person name="Richards J.E."/>
            <person name="Wolf T.M."/>
        </authorList>
    </citation>
    <scope>NUCLEOTIDE SEQUENCE</scope>
    <source>
        <strain evidence="1">MNPRO001-30</strain>
        <tissue evidence="1">Meninges</tissue>
    </source>
</reference>
<comment type="caution">
    <text evidence="1">The sequence shown here is derived from an EMBL/GenBank/DDBJ whole genome shotgun (WGS) entry which is preliminary data.</text>
</comment>
<dbReference type="AlphaFoldDB" id="A0AAD5RE61"/>